<evidence type="ECO:0000313" key="3">
    <source>
        <dbReference type="EMBL" id="AUB80251.1"/>
    </source>
</evidence>
<feature type="domain" description="SEFIR" evidence="2">
    <location>
        <begin position="4"/>
        <end position="143"/>
    </location>
</feature>
<dbReference type="Gene3D" id="3.40.50.300">
    <property type="entry name" value="P-loop containing nucleotide triphosphate hydrolases"/>
    <property type="match status" value="1"/>
</dbReference>
<dbReference type="SUPFAM" id="SSF52200">
    <property type="entry name" value="Toll/Interleukin receptor TIR domain"/>
    <property type="match status" value="1"/>
</dbReference>
<evidence type="ECO:0000259" key="2">
    <source>
        <dbReference type="PROSITE" id="PS51534"/>
    </source>
</evidence>
<name>A0A2K8U5D8_9GAMM</name>
<feature type="region of interest" description="Disordered" evidence="1">
    <location>
        <begin position="154"/>
        <end position="188"/>
    </location>
</feature>
<dbReference type="OrthoDB" id="1426235at2"/>
<gene>
    <name evidence="3" type="ORF">THSYN_04260</name>
</gene>
<dbReference type="SUPFAM" id="SSF52540">
    <property type="entry name" value="P-loop containing nucleoside triphosphate hydrolases"/>
    <property type="match status" value="1"/>
</dbReference>
<dbReference type="Gene3D" id="1.25.40.10">
    <property type="entry name" value="Tetratricopeptide repeat domain"/>
    <property type="match status" value="1"/>
</dbReference>
<feature type="region of interest" description="Disordered" evidence="1">
    <location>
        <begin position="878"/>
        <end position="959"/>
    </location>
</feature>
<dbReference type="RefSeq" id="WP_100918055.1">
    <property type="nucleotide sequence ID" value="NZ_CP020370.1"/>
</dbReference>
<dbReference type="Proteomes" id="UP000232638">
    <property type="component" value="Chromosome"/>
</dbReference>
<dbReference type="EMBL" id="CP020370">
    <property type="protein sequence ID" value="AUB80251.1"/>
    <property type="molecule type" value="Genomic_DNA"/>
</dbReference>
<dbReference type="SUPFAM" id="SSF48452">
    <property type="entry name" value="TPR-like"/>
    <property type="match status" value="1"/>
</dbReference>
<dbReference type="InterPro" id="IPR027417">
    <property type="entry name" value="P-loop_NTPase"/>
</dbReference>
<accession>A0A2K8U5D8</accession>
<organism evidence="3 4">
    <name type="scientific">Candidatus Thiodictyon syntrophicum</name>
    <dbReference type="NCBI Taxonomy" id="1166950"/>
    <lineage>
        <taxon>Bacteria</taxon>
        <taxon>Pseudomonadati</taxon>
        <taxon>Pseudomonadota</taxon>
        <taxon>Gammaproteobacteria</taxon>
        <taxon>Chromatiales</taxon>
        <taxon>Chromatiaceae</taxon>
        <taxon>Thiodictyon</taxon>
    </lineage>
</organism>
<protein>
    <recommendedName>
        <fullName evidence="2">SEFIR domain-containing protein</fullName>
    </recommendedName>
</protein>
<reference evidence="3 4" key="1">
    <citation type="submission" date="2017-03" db="EMBL/GenBank/DDBJ databases">
        <title>Complete genome sequence of Candidatus 'Thiodictyon syntrophicum' sp. nov. strain Cad16T, a photolithoautotroph purple sulfur bacterium isolated from an alpine meromictic lake.</title>
        <authorList>
            <person name="Luedin S.M."/>
            <person name="Pothier J.F."/>
            <person name="Danza F."/>
            <person name="Storelli N."/>
            <person name="Wittwer M."/>
            <person name="Tonolla M."/>
        </authorList>
    </citation>
    <scope>NUCLEOTIDE SEQUENCE [LARGE SCALE GENOMIC DNA]</scope>
    <source>
        <strain evidence="3 4">Cad16T</strain>
    </source>
</reference>
<sequence length="959" mass="103568">MAGTPRVFISYSHDSDHHRARVLALSERLREDGIPTDLDRYVNGTPPEGWPRWMLDRLDEADRVILVCTRTYYRRFRGHEEPGKGKGVDWEGAVVTQAMYDARSRTTRFIPVLFDPADEPCIPEPVRGQSFYRLDSEPGYLALYDALLEQAGVEPAPLGPPRRRPRDQAQPLRFADPGGTAPAPRIDLSKLPAGAPDFLGRGPELALLDAAWSGDQSGADLQILTLIAPGGVGKTALVKRWLDRLRADGWRGAELVFGWSFYSQGTGEDRQASDDLFLSEALTWFGVAHDPAASPWDKGRLLAQAVAARRTLLVLDGCEPLQYPPGPLAGQLRTPGLKVLLTQLAGAGQPGLTLLTSREAVADLAEYARGPENPRGPVLTHDLGNLSDRDGAQLLHRVGCVRAGAAAIGPDDAELCAASREVRGHALTLSLLGRYLAEAEGGDCRRRDTVDLMTANDGAGGHVARVLAAYEQWLGRAGDTVELAALRLLGLFDRPAAAGCIRALREAPPIPGLTEPLLDLTQARWNQALSRLAACGLIERPGPSGTGDGSPDAAQRNPGATSQIPAASADSRGDLDSAALHPGYALRSVPATGTPGLAGSGALDAHPLVREYLGRRLREAHPDASREGHRRLYEYLKSSVPWCPDGMTGLQPLYQAVAHGCLAGLQQQACKEVYFDRIGRGAEFYSTNKLGAFGAELGAVACFFDEPWRRVSGALTEPDRAWLLNQAAFRLRALGRLTEALEPMRAGLEMHVEQKNWKNAAASANNLSELDLTLGLVSDALADAGRSVEYADRSGDAFLRMTMRTTLADALHQQGERGPALGRFREAETMQAERQPQYPLLYSLQGYQYCDLLLAGPERAAWRALLALWERLQPRREAAATGEAQSRPEAAPTGPRRDLGGQGSAGSVDWAEERSPTNTPADVSAPLGFVPQPNLRAQPIDGQSATRWQSGRGRRSIGV</sequence>
<dbReference type="InterPro" id="IPR011990">
    <property type="entry name" value="TPR-like_helical_dom_sf"/>
</dbReference>
<keyword evidence="4" id="KW-1185">Reference proteome</keyword>
<dbReference type="PANTHER" id="PTHR47691:SF3">
    <property type="entry name" value="HTH-TYPE TRANSCRIPTIONAL REGULATOR RV0890C-RELATED"/>
    <property type="match status" value="1"/>
</dbReference>
<evidence type="ECO:0000313" key="4">
    <source>
        <dbReference type="Proteomes" id="UP000232638"/>
    </source>
</evidence>
<evidence type="ECO:0000256" key="1">
    <source>
        <dbReference type="SAM" id="MobiDB-lite"/>
    </source>
</evidence>
<dbReference type="InterPro" id="IPR035897">
    <property type="entry name" value="Toll_tir_struct_dom_sf"/>
</dbReference>
<dbReference type="InterPro" id="IPR013568">
    <property type="entry name" value="SEFIR_dom"/>
</dbReference>
<dbReference type="PANTHER" id="PTHR47691">
    <property type="entry name" value="REGULATOR-RELATED"/>
    <property type="match status" value="1"/>
</dbReference>
<dbReference type="PROSITE" id="PS51534">
    <property type="entry name" value="SEFIR"/>
    <property type="match status" value="1"/>
</dbReference>
<feature type="region of interest" description="Disordered" evidence="1">
    <location>
        <begin position="540"/>
        <end position="573"/>
    </location>
</feature>
<dbReference type="Pfam" id="PF08357">
    <property type="entry name" value="SEFIR"/>
    <property type="match status" value="1"/>
</dbReference>
<dbReference type="Gene3D" id="3.40.50.10140">
    <property type="entry name" value="Toll/interleukin-1 receptor homology (TIR) domain"/>
    <property type="match status" value="1"/>
</dbReference>
<proteinExistence type="predicted"/>
<dbReference type="KEGG" id="tsy:THSYN_04260"/>
<dbReference type="AlphaFoldDB" id="A0A2K8U5D8"/>